<comment type="caution">
    <text evidence="1">The sequence shown here is derived from an EMBL/GenBank/DDBJ whole genome shotgun (WGS) entry which is preliminary data.</text>
</comment>
<accession>A0A8J5JIY5</accession>
<evidence type="ECO:0000313" key="1">
    <source>
        <dbReference type="EMBL" id="KAG7155188.1"/>
    </source>
</evidence>
<organism evidence="1 2">
    <name type="scientific">Homarus americanus</name>
    <name type="common">American lobster</name>
    <dbReference type="NCBI Taxonomy" id="6706"/>
    <lineage>
        <taxon>Eukaryota</taxon>
        <taxon>Metazoa</taxon>
        <taxon>Ecdysozoa</taxon>
        <taxon>Arthropoda</taxon>
        <taxon>Crustacea</taxon>
        <taxon>Multicrustacea</taxon>
        <taxon>Malacostraca</taxon>
        <taxon>Eumalacostraca</taxon>
        <taxon>Eucarida</taxon>
        <taxon>Decapoda</taxon>
        <taxon>Pleocyemata</taxon>
        <taxon>Astacidea</taxon>
        <taxon>Nephropoidea</taxon>
        <taxon>Nephropidae</taxon>
        <taxon>Homarus</taxon>
    </lineage>
</organism>
<dbReference type="AlphaFoldDB" id="A0A8J5JIY5"/>
<sequence length="176" mass="20314">MSLGKCLQPKDEVIDDKMTTVVSQHLTVPQHYFNHYFPPANEEEKKKNSWIRNPFLISNLNDSDLPTQEKDTLIELYCDSEMKDFCNSRNRTDFWVAVSQKEAYEMNAGKALQFLVAFHSTYSSERGFSDLLTNKRKKRQRLGETMLSACMTVAATRNIAPRFNLLAATIQQQKSH</sequence>
<gene>
    <name evidence="1" type="primary">ZBED9-L18</name>
    <name evidence="1" type="ORF">Hamer_G023865</name>
</gene>
<reference evidence="1" key="1">
    <citation type="journal article" date="2021" name="Sci. Adv.">
        <title>The American lobster genome reveals insights on longevity, neural, and immune adaptations.</title>
        <authorList>
            <person name="Polinski J.M."/>
            <person name="Zimin A.V."/>
            <person name="Clark K.F."/>
            <person name="Kohn A.B."/>
            <person name="Sadowski N."/>
            <person name="Timp W."/>
            <person name="Ptitsyn A."/>
            <person name="Khanna P."/>
            <person name="Romanova D.Y."/>
            <person name="Williams P."/>
            <person name="Greenwood S.J."/>
            <person name="Moroz L.L."/>
            <person name="Walt D.R."/>
            <person name="Bodnar A.G."/>
        </authorList>
    </citation>
    <scope>NUCLEOTIDE SEQUENCE</scope>
    <source>
        <strain evidence="1">GMGI-L3</strain>
    </source>
</reference>
<dbReference type="OrthoDB" id="10062525at2759"/>
<dbReference type="Proteomes" id="UP000747542">
    <property type="component" value="Unassembled WGS sequence"/>
</dbReference>
<keyword evidence="2" id="KW-1185">Reference proteome</keyword>
<dbReference type="PANTHER" id="PTHR45913:SF19">
    <property type="entry name" value="LOW QUALITY PROTEIN: ZINC FINGER BED DOMAIN-CONTAINING PROTEIN 5-LIKE"/>
    <property type="match status" value="1"/>
</dbReference>
<evidence type="ECO:0000313" key="2">
    <source>
        <dbReference type="Proteomes" id="UP000747542"/>
    </source>
</evidence>
<proteinExistence type="predicted"/>
<name>A0A8J5JIY5_HOMAM</name>
<protein>
    <submittedName>
        <fullName evidence="1">SCAN domain-containing protein 3-like 18</fullName>
    </submittedName>
</protein>
<dbReference type="EMBL" id="JAHLQT010042696">
    <property type="protein sequence ID" value="KAG7155188.1"/>
    <property type="molecule type" value="Genomic_DNA"/>
</dbReference>
<dbReference type="PANTHER" id="PTHR45913">
    <property type="entry name" value="EPM2A-INTERACTING PROTEIN 1"/>
    <property type="match status" value="1"/>
</dbReference>